<sequence>MNAFISHFCDLDVLRISWPGMPIGPRTFFETRRVTGHPPLPRPISDRQKALKGTLPSFKKVYIRNATGSNTFEWFNNQAAWYDPTAVCSLQYHAEVANVTGLDAFLELCSNSLNKVVIRTMETIRPYVFPRMANLSTLSLTTDITNMEQTYHSLQSLSSRSSIYTLTITVRGSRVCPCLQDFALVYEAGAYNQLDFARLTWIVSTLMRNTPVILFMQHHLVKENANLVFNQFNSEAGETTVTGLDQGSEDRLVNTALGFQTFYDMWTCVSL</sequence>
<comment type="caution">
    <text evidence="1">The sequence shown here is derived from an EMBL/GenBank/DDBJ whole genome shotgun (WGS) entry which is preliminary data.</text>
</comment>
<dbReference type="RefSeq" id="XP_060339220.1">
    <property type="nucleotide sequence ID" value="XM_060476241.1"/>
</dbReference>
<evidence type="ECO:0000313" key="2">
    <source>
        <dbReference type="Proteomes" id="UP001175211"/>
    </source>
</evidence>
<reference evidence="1" key="1">
    <citation type="submission" date="2023-06" db="EMBL/GenBank/DDBJ databases">
        <authorList>
            <consortium name="Lawrence Berkeley National Laboratory"/>
            <person name="Ahrendt S."/>
            <person name="Sahu N."/>
            <person name="Indic B."/>
            <person name="Wong-Bajracharya J."/>
            <person name="Merenyi Z."/>
            <person name="Ke H.-M."/>
            <person name="Monk M."/>
            <person name="Kocsube S."/>
            <person name="Drula E."/>
            <person name="Lipzen A."/>
            <person name="Balint B."/>
            <person name="Henrissat B."/>
            <person name="Andreopoulos B."/>
            <person name="Martin F.M."/>
            <person name="Harder C.B."/>
            <person name="Rigling D."/>
            <person name="Ford K.L."/>
            <person name="Foster G.D."/>
            <person name="Pangilinan J."/>
            <person name="Papanicolaou A."/>
            <person name="Barry K."/>
            <person name="LaButti K."/>
            <person name="Viragh M."/>
            <person name="Koriabine M."/>
            <person name="Yan M."/>
            <person name="Riley R."/>
            <person name="Champramary S."/>
            <person name="Plett K.L."/>
            <person name="Tsai I.J."/>
            <person name="Slot J."/>
            <person name="Sipos G."/>
            <person name="Plett J."/>
            <person name="Nagy L.G."/>
            <person name="Grigoriev I.V."/>
        </authorList>
    </citation>
    <scope>NUCLEOTIDE SEQUENCE</scope>
    <source>
        <strain evidence="1">CCBAS 213</strain>
    </source>
</reference>
<dbReference type="AlphaFoldDB" id="A0AA39NPG2"/>
<name>A0AA39NPG2_ARMTA</name>
<proteinExistence type="predicted"/>
<gene>
    <name evidence="1" type="ORF">EV420DRAFT_1633840</name>
</gene>
<dbReference type="EMBL" id="JAUEPS010000001">
    <property type="protein sequence ID" value="KAK0469427.1"/>
    <property type="molecule type" value="Genomic_DNA"/>
</dbReference>
<protein>
    <submittedName>
        <fullName evidence="1">Uncharacterized protein</fullName>
    </submittedName>
</protein>
<accession>A0AA39NPG2</accession>
<dbReference type="GeneID" id="85359789"/>
<evidence type="ECO:0000313" key="1">
    <source>
        <dbReference type="EMBL" id="KAK0469427.1"/>
    </source>
</evidence>
<keyword evidence="2" id="KW-1185">Reference proteome</keyword>
<organism evidence="1 2">
    <name type="scientific">Armillaria tabescens</name>
    <name type="common">Ringless honey mushroom</name>
    <name type="synonym">Agaricus tabescens</name>
    <dbReference type="NCBI Taxonomy" id="1929756"/>
    <lineage>
        <taxon>Eukaryota</taxon>
        <taxon>Fungi</taxon>
        <taxon>Dikarya</taxon>
        <taxon>Basidiomycota</taxon>
        <taxon>Agaricomycotina</taxon>
        <taxon>Agaricomycetes</taxon>
        <taxon>Agaricomycetidae</taxon>
        <taxon>Agaricales</taxon>
        <taxon>Marasmiineae</taxon>
        <taxon>Physalacriaceae</taxon>
        <taxon>Desarmillaria</taxon>
    </lineage>
</organism>
<dbReference type="Proteomes" id="UP001175211">
    <property type="component" value="Unassembled WGS sequence"/>
</dbReference>